<keyword evidence="2" id="KW-1185">Reference proteome</keyword>
<organism evidence="1 2">
    <name type="scientific">Ignelater luminosus</name>
    <name type="common">Cucubano</name>
    <name type="synonym">Pyrophorus luminosus</name>
    <dbReference type="NCBI Taxonomy" id="2038154"/>
    <lineage>
        <taxon>Eukaryota</taxon>
        <taxon>Metazoa</taxon>
        <taxon>Ecdysozoa</taxon>
        <taxon>Arthropoda</taxon>
        <taxon>Hexapoda</taxon>
        <taxon>Insecta</taxon>
        <taxon>Pterygota</taxon>
        <taxon>Neoptera</taxon>
        <taxon>Endopterygota</taxon>
        <taxon>Coleoptera</taxon>
        <taxon>Polyphaga</taxon>
        <taxon>Elateriformia</taxon>
        <taxon>Elateroidea</taxon>
        <taxon>Elateridae</taxon>
        <taxon>Agrypninae</taxon>
        <taxon>Pyrophorini</taxon>
        <taxon>Ignelater</taxon>
    </lineage>
</organism>
<comment type="caution">
    <text evidence="1">The sequence shown here is derived from an EMBL/GenBank/DDBJ whole genome shotgun (WGS) entry which is preliminary data.</text>
</comment>
<proteinExistence type="predicted"/>
<dbReference type="OrthoDB" id="8806090at2759"/>
<gene>
    <name evidence="1" type="ORF">ILUMI_04760</name>
</gene>
<protein>
    <submittedName>
        <fullName evidence="1">Uncharacterized protein</fullName>
    </submittedName>
</protein>
<dbReference type="Gene3D" id="3.10.20.10">
    <property type="match status" value="1"/>
</dbReference>
<accession>A0A8K0DD91</accession>
<dbReference type="Proteomes" id="UP000801492">
    <property type="component" value="Unassembled WGS sequence"/>
</dbReference>
<evidence type="ECO:0000313" key="1">
    <source>
        <dbReference type="EMBL" id="KAF2901427.1"/>
    </source>
</evidence>
<evidence type="ECO:0000313" key="2">
    <source>
        <dbReference type="Proteomes" id="UP000801492"/>
    </source>
</evidence>
<dbReference type="AlphaFoldDB" id="A0A8K0DD91"/>
<reference evidence="1" key="1">
    <citation type="submission" date="2019-08" db="EMBL/GenBank/DDBJ databases">
        <title>The genome of the North American firefly Photinus pyralis.</title>
        <authorList>
            <consortium name="Photinus pyralis genome working group"/>
            <person name="Fallon T.R."/>
            <person name="Sander Lower S.E."/>
            <person name="Weng J.-K."/>
        </authorList>
    </citation>
    <scope>NUCLEOTIDE SEQUENCE</scope>
    <source>
        <strain evidence="1">TRF0915ILg1</strain>
        <tissue evidence="1">Whole body</tissue>
    </source>
</reference>
<dbReference type="EMBL" id="VTPC01001645">
    <property type="protein sequence ID" value="KAF2901427.1"/>
    <property type="molecule type" value="Genomic_DNA"/>
</dbReference>
<sequence>MSVLFKVWNITRRKKVFIVLNSDDQQLYVNLVLKASEKLELDGSTLVLESDGARLALTLRHLAAGDSIPSLAFAYRMGKSKVGNIINETNQIIWTVLHPTVLKEPNVNGKEYIDGRIIPGEWCQKVSQNCSLRNVSQLGRLGARNAKQSASAYREFIKDYFNSDVGAVPWQNEAIQKT</sequence>
<name>A0A8K0DD91_IGNLU</name>